<comment type="caution">
    <text evidence="1">The sequence shown here is derived from an EMBL/GenBank/DDBJ whole genome shotgun (WGS) entry which is preliminary data.</text>
</comment>
<evidence type="ECO:0000313" key="1">
    <source>
        <dbReference type="EMBL" id="EKO25856.1"/>
    </source>
</evidence>
<reference evidence="1 2" key="1">
    <citation type="submission" date="2012-09" db="EMBL/GenBank/DDBJ databases">
        <authorList>
            <person name="Harkins D.M."/>
            <person name="Durkin A.S."/>
            <person name="Brinkac L.M."/>
            <person name="Selengut J.D."/>
            <person name="Sanka R."/>
            <person name="DePew J."/>
            <person name="Purushe J."/>
            <person name="Chanthongthip A."/>
            <person name="Lattana O."/>
            <person name="Phetsouvanh R."/>
            <person name="Newton P.N."/>
            <person name="Vinetz J.M."/>
            <person name="Sutton G.G."/>
            <person name="Nelson W.C."/>
            <person name="Fouts D.E."/>
        </authorList>
    </citation>
    <scope>NUCLEOTIDE SEQUENCE [LARGE SCALE GENOMIC DNA]</scope>
    <source>
        <strain evidence="1 2">UI 12621</strain>
    </source>
</reference>
<evidence type="ECO:0000313" key="2">
    <source>
        <dbReference type="Proteomes" id="UP000006324"/>
    </source>
</evidence>
<dbReference type="EMBL" id="AHNQ02000020">
    <property type="protein sequence ID" value="EKO25856.1"/>
    <property type="molecule type" value="Genomic_DNA"/>
</dbReference>
<proteinExistence type="predicted"/>
<accession>A0A0F6HC29</accession>
<gene>
    <name evidence="1" type="ORF">LEP1GSC104_0837</name>
</gene>
<dbReference type="AlphaFoldDB" id="A0A0F6HC29"/>
<name>A0A0F6HC29_LEPIR</name>
<sequence>MPILPRAKRAPEAQASRRLFRYAPVEKYILITIIFYQKERKTWKR</sequence>
<protein>
    <submittedName>
        <fullName evidence="1">Uncharacterized protein</fullName>
    </submittedName>
</protein>
<dbReference type="Proteomes" id="UP000006324">
    <property type="component" value="Unassembled WGS sequence"/>
</dbReference>
<organism evidence="1 2">
    <name type="scientific">Leptospira interrogans str. UI 12621</name>
    <dbReference type="NCBI Taxonomy" id="1049937"/>
    <lineage>
        <taxon>Bacteria</taxon>
        <taxon>Pseudomonadati</taxon>
        <taxon>Spirochaetota</taxon>
        <taxon>Spirochaetia</taxon>
        <taxon>Leptospirales</taxon>
        <taxon>Leptospiraceae</taxon>
        <taxon>Leptospira</taxon>
    </lineage>
</organism>